<dbReference type="SMART" id="SM00364">
    <property type="entry name" value="LRR_BAC"/>
    <property type="match status" value="3"/>
</dbReference>
<dbReference type="InterPro" id="IPR046673">
    <property type="entry name" value="ToxA_N"/>
</dbReference>
<dbReference type="PROSITE" id="PS51450">
    <property type="entry name" value="LRR"/>
    <property type="match status" value="1"/>
</dbReference>
<dbReference type="Pfam" id="PF20178">
    <property type="entry name" value="ToxA_N"/>
    <property type="match status" value="1"/>
</dbReference>
<sequence length="1595" mass="179054">MVEQLRADYLADDGAPFSWYSTASDDDRQRLRSLIEARNTHQRALQKSLRGFQGITEFCKPLLTRRLNIAVAVDKAHYVFQPFEPASSNWPGVPNPEIPLVPEREVDILATRPVGASQSRSLFEAALHNFEGLDEVGAYSTLINAPDDDSPLQGLSMASFVRHCRELDLGRQYQAHLQSYYDGPRKAEIERLTLDTLRHSLRVRAQVAALQGLLSQRGLRGLNQLAENAARPTYGQHDLHCWRLSLFDIPLHDLLLIGPDQPDQNNPCIVYMPNDSEHPVREFSSRQEAGRHLSHRLLQSTFRRLLINCAYQDRQAELNRLLEQALFEPRDGLVHPRREIDLRFTPSRVNGGLWSALYAANVSRMKADARAIAVPTADVDAKARQERLAHWAETGVSLLNVAAFFVPGLNTVMAGVFAYQIMDSVFTGFHAWEEGDTAQALGQLTALAINAAVTAGFAVGTRLVQASGFVDALQRVWHDGQALLWHPQMARYASSTVLPEGAVMDASGYYRVEGKIYWMHDGAMFEIFQDAEQQWRVRHPHDPNAYAPRLHHHGDGRWQLAFERPVEWEPAQLLRRLGQFSAGLDDAELAAALRTTGIDSTVLRRTQATGLQPPALLRETLLRLRLDNQVEHIVGSVRHGQRLAAYKNYALPELLNMPQWPLDHVLKVYDGPEPWGDSVRYGAPPMLGQVEIEITRSDLESGHLSQTVLAQMGEQQRQSLLGDTPSAQRASTLDQRLADRLDSKRQDIFDSLRHSQGKLRSPAEQTLARQFPGLPDSALEEILRHIGHGERQRLASGRMPLRIAEEARLLQAHARLDQALLGLYRPSLANADSHLLKQALLAEHPGATATELFGHATADRGHCAALLGQQPIRPSVRSPLRLANGRLGYPLSGRGASTSVATGRLRALYPTLNAEQLSALQAQLSQAGDLGSAIQRLEEEQRTLLSALNRWHQAVEQSPLRDQRRQCSERLMRAWRQEGEPDASVLVLDDLELTELPAISARFPQVRALTLERLTLTRLEGAFLACFPNLSQLEVIDNPRIDAESLFDALRSTPKLQALSLGENRLTTLPPTALRALGAMRDLRVLNLHGNLLELNDASLDCLAGLPLEALGLSDNHITLNPALAARFQDLVHLKVLRLSGNPLQLAPDLRYMARLRQLDLDRCDLSQWPNGLSTLMRQPQYQLRILDLSHNRIGTVPDLSDVLQTPFARDVAARVEGRSWLFNFNPLEGPTRTRLANGGVNVTERTPRQGDRGIWRDQASSHQQRLWSDLFEHGGNRHLLNALERLAQSAEARQDAQGVATRVWAMLEKAGQDTGLRERLEQVAQDYPPTCGDAGADAFSALEIEVLAHETAGRLGDRSQTLLHLYHRLFRRSRVNELADRISLRRTLRKQALQDDVFDEDLPPYDELDEPLAYPDLYLQTGLVDDIEVRLALRQSLAARLDFPEPSRGMLYRDTARITQGIIDKVAAEVERLDRDHQARERWLIEQPGWVMHIKTRYAEQFILLTDFWRSGHDYLFYCLDRSNEPVTRLDTSVTTALAKVMPASPLDEQHHLRRVQLNDGQFKQAMDALNAEQQQVEHGLLLSLTHQVATLGG</sequence>
<dbReference type="PANTHER" id="PTHR24366:SF170">
    <property type="entry name" value="RE50361P"/>
    <property type="match status" value="1"/>
</dbReference>
<evidence type="ECO:0000313" key="9">
    <source>
        <dbReference type="Proteomes" id="UP000628086"/>
    </source>
</evidence>
<dbReference type="PANTHER" id="PTHR24366">
    <property type="entry name" value="IG(IMMUNOGLOBULIN) AND LRR(LEUCINE RICH REPEAT) DOMAINS"/>
    <property type="match status" value="1"/>
</dbReference>
<dbReference type="InterPro" id="IPR032675">
    <property type="entry name" value="LRR_dom_sf"/>
</dbReference>
<comment type="catalytic activity">
    <reaction evidence="1">
        <text>S-ubiquitinyl-[E2 ubiquitin-conjugating enzyme]-L-cysteine + [acceptor protein]-L-lysine = [E2 ubiquitin-conjugating enzyme]-L-cysteine + N(6)-ubiquitinyl-[acceptor protein]-L-lysine.</text>
        <dbReference type="EC" id="2.3.2.27"/>
    </reaction>
</comment>
<keyword evidence="3" id="KW-0433">Leucine-rich repeat</keyword>
<comment type="caution">
    <text evidence="8">The sequence shown here is derived from an EMBL/GenBank/DDBJ whole genome shotgun (WGS) entry which is preliminary data.</text>
</comment>
<dbReference type="SUPFAM" id="SSF52047">
    <property type="entry name" value="RNI-like"/>
    <property type="match status" value="1"/>
</dbReference>
<gene>
    <name evidence="8" type="ORF">HU747_02665</name>
</gene>
<comment type="similarity">
    <text evidence="6">Belongs to the LRR-containing bacterial E3 ligase family.</text>
</comment>
<dbReference type="EMBL" id="JABWRS010000001">
    <property type="protein sequence ID" value="MBC3474491.1"/>
    <property type="molecule type" value="Genomic_DNA"/>
</dbReference>
<keyword evidence="4" id="KW-0677">Repeat</keyword>
<dbReference type="Pfam" id="PF14496">
    <property type="entry name" value="NEL"/>
    <property type="match status" value="1"/>
</dbReference>
<dbReference type="InterPro" id="IPR029487">
    <property type="entry name" value="NEL_dom"/>
</dbReference>
<dbReference type="Gene3D" id="1.20.58.360">
    <property type="entry name" value="Shigella T3SS effector IpaH defines"/>
    <property type="match status" value="1"/>
</dbReference>
<feature type="domain" description="NEL" evidence="7">
    <location>
        <begin position="1248"/>
        <end position="1595"/>
    </location>
</feature>
<organism evidence="8 9">
    <name type="scientific">Pseudomonas taiwanensis</name>
    <dbReference type="NCBI Taxonomy" id="470150"/>
    <lineage>
        <taxon>Bacteria</taxon>
        <taxon>Pseudomonadati</taxon>
        <taxon>Pseudomonadota</taxon>
        <taxon>Gammaproteobacteria</taxon>
        <taxon>Pseudomonadales</taxon>
        <taxon>Pseudomonadaceae</taxon>
        <taxon>Pseudomonas</taxon>
    </lineage>
</organism>
<evidence type="ECO:0000256" key="3">
    <source>
        <dbReference type="ARBA" id="ARBA00022614"/>
    </source>
</evidence>
<evidence type="ECO:0000256" key="1">
    <source>
        <dbReference type="ARBA" id="ARBA00000900"/>
    </source>
</evidence>
<evidence type="ECO:0000256" key="5">
    <source>
        <dbReference type="ARBA" id="ARBA00023026"/>
    </source>
</evidence>
<name>A0ABR6V1X3_9PSED</name>
<keyword evidence="6" id="KW-0808">Transferase</keyword>
<dbReference type="SMART" id="SM00369">
    <property type="entry name" value="LRR_TYP"/>
    <property type="match status" value="5"/>
</dbReference>
<evidence type="ECO:0000256" key="2">
    <source>
        <dbReference type="ARBA" id="ARBA00012483"/>
    </source>
</evidence>
<dbReference type="InterPro" id="IPR003591">
    <property type="entry name" value="Leu-rich_rpt_typical-subtyp"/>
</dbReference>
<reference evidence="8 9" key="1">
    <citation type="journal article" date="2020" name="Microorganisms">
        <title>Reliable Identification of Environmental Pseudomonas Isolates Using the rpoD Gene.</title>
        <authorList>
            <consortium name="The Broad Institute Genome Sequencing Platform"/>
            <person name="Girard L."/>
            <person name="Lood C."/>
            <person name="Rokni-Zadeh H."/>
            <person name="van Noort V."/>
            <person name="Lavigne R."/>
            <person name="De Mot R."/>
        </authorList>
    </citation>
    <scope>NUCLEOTIDE SEQUENCE [LARGE SCALE GENOMIC DNA]</scope>
    <source>
        <strain evidence="8 9">RW7P2</strain>
    </source>
</reference>
<dbReference type="Proteomes" id="UP000628086">
    <property type="component" value="Unassembled WGS sequence"/>
</dbReference>
<dbReference type="InterPro" id="IPR001611">
    <property type="entry name" value="Leu-rich_rpt"/>
</dbReference>
<keyword evidence="6" id="KW-0833">Ubl conjugation pathway</keyword>
<keyword evidence="5" id="KW-0843">Virulence</keyword>
<dbReference type="EC" id="2.3.2.27" evidence="2"/>
<keyword evidence="6" id="KW-0832">Ubl conjugation</keyword>
<keyword evidence="9" id="KW-1185">Reference proteome</keyword>
<keyword evidence="6" id="KW-0964">Secreted</keyword>
<feature type="active site" description="Glycyl thioester intermediate" evidence="6">
    <location>
        <position position="1332"/>
    </location>
</feature>
<evidence type="ECO:0000256" key="4">
    <source>
        <dbReference type="ARBA" id="ARBA00022737"/>
    </source>
</evidence>
<accession>A0ABR6V1X3</accession>
<proteinExistence type="inferred from homology"/>
<comment type="PTM">
    <text evidence="6">Ubiquitinated in the presence of host E1 ubiquitin-activating enzyme, E2 ubiquitin-conjugating enzyme and ubiquitin.</text>
</comment>
<evidence type="ECO:0000313" key="8">
    <source>
        <dbReference type="EMBL" id="MBC3474491.1"/>
    </source>
</evidence>
<dbReference type="PROSITE" id="PS52053">
    <property type="entry name" value="NEL"/>
    <property type="match status" value="1"/>
</dbReference>
<dbReference type="Gene3D" id="3.80.10.10">
    <property type="entry name" value="Ribonuclease Inhibitor"/>
    <property type="match status" value="1"/>
</dbReference>
<keyword evidence="6" id="KW-1035">Host cytoplasm</keyword>
<dbReference type="Pfam" id="PF00560">
    <property type="entry name" value="LRR_1"/>
    <property type="match status" value="1"/>
</dbReference>
<evidence type="ECO:0000259" key="7">
    <source>
        <dbReference type="PROSITE" id="PS52053"/>
    </source>
</evidence>
<evidence type="ECO:0000256" key="6">
    <source>
        <dbReference type="PROSITE-ProRule" id="PRU01398"/>
    </source>
</evidence>
<protein>
    <recommendedName>
        <fullName evidence="2">RING-type E3 ubiquitin transferase</fullName>
        <ecNumber evidence="2">2.3.2.27</ecNumber>
    </recommendedName>
</protein>